<dbReference type="AlphaFoldDB" id="A0A0F5F2F3"/>
<evidence type="ECO:0000313" key="4">
    <source>
        <dbReference type="EMBL" id="SUU97972.1"/>
    </source>
</evidence>
<evidence type="ECO:0000313" key="5">
    <source>
        <dbReference type="Proteomes" id="UP000254465"/>
    </source>
</evidence>
<evidence type="ECO:0000256" key="1">
    <source>
        <dbReference type="ARBA" id="ARBA00006201"/>
    </source>
</evidence>
<reference evidence="5 6" key="1">
    <citation type="submission" date="2018-06" db="EMBL/GenBank/DDBJ databases">
        <authorList>
            <consortium name="Pathogen Informatics"/>
            <person name="Doyle S."/>
        </authorList>
    </citation>
    <scope>NUCLEOTIDE SEQUENCE [LARGE SCALE GENOMIC DNA]</scope>
    <source>
        <strain evidence="4 6">NCTC10926</strain>
        <strain evidence="3 5">NCTC11296</strain>
    </source>
</reference>
<organism evidence="2 7">
    <name type="scientific">Avibacterium paragallinarum</name>
    <name type="common">Haemophilus gallinarum</name>
    <dbReference type="NCBI Taxonomy" id="728"/>
    <lineage>
        <taxon>Bacteria</taxon>
        <taxon>Pseudomonadati</taxon>
        <taxon>Pseudomonadota</taxon>
        <taxon>Gammaproteobacteria</taxon>
        <taxon>Pasteurellales</taxon>
        <taxon>Pasteurellaceae</taxon>
        <taxon>Avibacterium</taxon>
    </lineage>
</organism>
<evidence type="ECO:0000313" key="3">
    <source>
        <dbReference type="EMBL" id="STO72784.1"/>
    </source>
</evidence>
<dbReference type="OrthoDB" id="6198608at2"/>
<accession>A0A0F5F2F3</accession>
<dbReference type="EMBL" id="UGHK01000002">
    <property type="protein sequence ID" value="STO72784.1"/>
    <property type="molecule type" value="Genomic_DNA"/>
</dbReference>
<dbReference type="InterPro" id="IPR035571">
    <property type="entry name" value="UPF0234-like_C"/>
</dbReference>
<dbReference type="Pfam" id="PF04175">
    <property type="entry name" value="DUF406"/>
    <property type="match status" value="1"/>
</dbReference>
<reference evidence="2 7" key="2">
    <citation type="submission" date="2018-11" db="EMBL/GenBank/DDBJ databases">
        <title>Sequencing Av. paragallinarum serogroups.</title>
        <authorList>
            <person name="Hellmuth J.E."/>
            <person name="Boucher C.E."/>
            <person name="Cason E.D."/>
        </authorList>
    </citation>
    <scope>NUCLEOTIDE SEQUENCE [LARGE SCALE GENOMIC DNA]</scope>
    <source>
        <strain evidence="2 7">SA-3</strain>
    </source>
</reference>
<dbReference type="Gene3D" id="3.30.70.860">
    <property type="match status" value="1"/>
</dbReference>
<dbReference type="Proteomes" id="UP000254620">
    <property type="component" value="Unassembled WGS sequence"/>
</dbReference>
<evidence type="ECO:0000313" key="2">
    <source>
        <dbReference type="EMBL" id="RZN56617.1"/>
    </source>
</evidence>
<comment type="similarity">
    <text evidence="1">Belongs to the UPF0381 family.</text>
</comment>
<dbReference type="Proteomes" id="UP000294229">
    <property type="component" value="Unassembled WGS sequence"/>
</dbReference>
<sequence length="94" mass="10280">MKKENPVECVGCNTFDVGTIIDNSNCTSHVERVYATEAEAQTALAQFSEKAQNAATEPCEIQSQITPVEQGFLLTADFTFSCQAESLIFELGLR</sequence>
<dbReference type="GO" id="GO:0005829">
    <property type="term" value="C:cytosol"/>
    <property type="evidence" value="ECO:0007669"/>
    <property type="project" value="TreeGrafter"/>
</dbReference>
<gene>
    <name evidence="3" type="primary">yiiS</name>
    <name evidence="2" type="ORF">EIG79_10110</name>
    <name evidence="4" type="ORF">NCTC10926_01376</name>
    <name evidence="3" type="ORF">NCTC11296_02727</name>
</gene>
<dbReference type="InterPro" id="IPR005272">
    <property type="entry name" value="DUF406"/>
</dbReference>
<dbReference type="eggNOG" id="COG3691">
    <property type="taxonomic scope" value="Bacteria"/>
</dbReference>
<evidence type="ECO:0000313" key="7">
    <source>
        <dbReference type="Proteomes" id="UP000294229"/>
    </source>
</evidence>
<name>A0A0F5F2F3_AVIPA</name>
<dbReference type="RefSeq" id="WP_017805204.1">
    <property type="nucleotide sequence ID" value="NZ_CP104917.1"/>
</dbReference>
<dbReference type="PANTHER" id="PTHR38769:SF1">
    <property type="entry name" value="UPF0381 PROTEIN YFCZ-RELATED"/>
    <property type="match status" value="1"/>
</dbReference>
<dbReference type="Proteomes" id="UP000254465">
    <property type="component" value="Unassembled WGS sequence"/>
</dbReference>
<dbReference type="EMBL" id="UFSW01000001">
    <property type="protein sequence ID" value="SUU97972.1"/>
    <property type="molecule type" value="Genomic_DNA"/>
</dbReference>
<protein>
    <submittedName>
        <fullName evidence="2">DUF406 family protein</fullName>
    </submittedName>
    <submittedName>
        <fullName evidence="4">Protein of uncharacterized function (DUF406)</fullName>
    </submittedName>
    <submittedName>
        <fullName evidence="3">tRNA-dihydrouridine synthase A</fullName>
    </submittedName>
</protein>
<dbReference type="STRING" id="728.VY92_02065"/>
<proteinExistence type="inferred from homology"/>
<dbReference type="NCBIfam" id="TIGR00743">
    <property type="entry name" value="DUF406 family protein"/>
    <property type="match status" value="1"/>
</dbReference>
<evidence type="ECO:0000313" key="6">
    <source>
        <dbReference type="Proteomes" id="UP000254620"/>
    </source>
</evidence>
<dbReference type="EMBL" id="RQXS01000063">
    <property type="protein sequence ID" value="RZN56617.1"/>
    <property type="molecule type" value="Genomic_DNA"/>
</dbReference>
<dbReference type="PANTHER" id="PTHR38769">
    <property type="entry name" value="UPF0381 PROTEIN YFCZ-RELATED"/>
    <property type="match status" value="1"/>
</dbReference>